<dbReference type="EMBL" id="FNVO01000008">
    <property type="protein sequence ID" value="SEG67232.1"/>
    <property type="molecule type" value="Genomic_DNA"/>
</dbReference>
<dbReference type="InterPro" id="IPR037673">
    <property type="entry name" value="MSC/AndL"/>
</dbReference>
<dbReference type="PANTHER" id="PTHR30266">
    <property type="entry name" value="MECHANOSENSITIVE CHANNEL MSCL"/>
    <property type="match status" value="1"/>
</dbReference>
<organism evidence="6 7">
    <name type="scientific">Thermomonospora echinospora</name>
    <dbReference type="NCBI Taxonomy" id="1992"/>
    <lineage>
        <taxon>Bacteria</taxon>
        <taxon>Bacillati</taxon>
        <taxon>Actinomycetota</taxon>
        <taxon>Actinomycetes</taxon>
        <taxon>Streptosporangiales</taxon>
        <taxon>Thermomonosporaceae</taxon>
        <taxon>Thermomonospora</taxon>
    </lineage>
</organism>
<evidence type="ECO:0000256" key="4">
    <source>
        <dbReference type="ARBA" id="ARBA00023136"/>
    </source>
</evidence>
<dbReference type="Proteomes" id="UP000236723">
    <property type="component" value="Unassembled WGS sequence"/>
</dbReference>
<reference evidence="7" key="1">
    <citation type="submission" date="2016-10" db="EMBL/GenBank/DDBJ databases">
        <authorList>
            <person name="Varghese N."/>
            <person name="Submissions S."/>
        </authorList>
    </citation>
    <scope>NUCLEOTIDE SEQUENCE [LARGE SCALE GENOMIC DNA]</scope>
    <source>
        <strain evidence="7">DSM 43163</strain>
    </source>
</reference>
<keyword evidence="4 5" id="KW-0472">Membrane</keyword>
<accession>A0A1H6C2T1</accession>
<keyword evidence="7" id="KW-1185">Reference proteome</keyword>
<evidence type="ECO:0000256" key="1">
    <source>
        <dbReference type="ARBA" id="ARBA00004141"/>
    </source>
</evidence>
<dbReference type="Gene3D" id="1.10.1200.120">
    <property type="entry name" value="Large-conductance mechanosensitive channel, MscL, domain 1"/>
    <property type="match status" value="1"/>
</dbReference>
<dbReference type="AlphaFoldDB" id="A0A1H6C2T1"/>
<gene>
    <name evidence="6" type="ORF">SAMN04489712_108266</name>
</gene>
<keyword evidence="2 5" id="KW-0812">Transmembrane</keyword>
<dbReference type="RefSeq" id="WP_327373208.1">
    <property type="nucleotide sequence ID" value="NZ_FNVO01000008.1"/>
</dbReference>
<keyword evidence="3 5" id="KW-1133">Transmembrane helix</keyword>
<sequence>MRIHPVPRRHELVELRKSGLETLGGFRSFLIRGNLVDLAVAFVVGAAFAGLVKDFVTAFIAPLLALLGGEPDFTRLSFTIAGTRFPYGVFLTSATAFFITALIVYFLVVLPTTKLIARLHRGERATERDCPECLSAIPVAARRCRYCTCEVVAATEAPPQ</sequence>
<dbReference type="InterPro" id="IPR036019">
    <property type="entry name" value="MscL_channel"/>
</dbReference>
<name>A0A1H6C2T1_9ACTN</name>
<dbReference type="GO" id="GO:0016020">
    <property type="term" value="C:membrane"/>
    <property type="evidence" value="ECO:0007669"/>
    <property type="project" value="UniProtKB-SubCell"/>
</dbReference>
<feature type="transmembrane region" description="Helical" evidence="5">
    <location>
        <begin position="87"/>
        <end position="110"/>
    </location>
</feature>
<evidence type="ECO:0000313" key="7">
    <source>
        <dbReference type="Proteomes" id="UP000236723"/>
    </source>
</evidence>
<dbReference type="GO" id="GO:0008381">
    <property type="term" value="F:mechanosensitive monoatomic ion channel activity"/>
    <property type="evidence" value="ECO:0007669"/>
    <property type="project" value="TreeGrafter"/>
</dbReference>
<protein>
    <submittedName>
        <fullName evidence="6">Large conductance mechanosensitive channel</fullName>
    </submittedName>
</protein>
<evidence type="ECO:0000256" key="3">
    <source>
        <dbReference type="ARBA" id="ARBA00022989"/>
    </source>
</evidence>
<dbReference type="PANTHER" id="PTHR30266:SF2">
    <property type="entry name" value="LARGE-CONDUCTANCE MECHANOSENSITIVE CHANNEL"/>
    <property type="match status" value="1"/>
</dbReference>
<dbReference type="SUPFAM" id="SSF81330">
    <property type="entry name" value="Gated mechanosensitive channel"/>
    <property type="match status" value="1"/>
</dbReference>
<proteinExistence type="predicted"/>
<evidence type="ECO:0000313" key="6">
    <source>
        <dbReference type="EMBL" id="SEG67232.1"/>
    </source>
</evidence>
<evidence type="ECO:0000256" key="2">
    <source>
        <dbReference type="ARBA" id="ARBA00022692"/>
    </source>
</evidence>
<evidence type="ECO:0000256" key="5">
    <source>
        <dbReference type="SAM" id="Phobius"/>
    </source>
</evidence>
<feature type="transmembrane region" description="Helical" evidence="5">
    <location>
        <begin position="35"/>
        <end position="67"/>
    </location>
</feature>
<comment type="subcellular location">
    <subcellularLocation>
        <location evidence="1">Membrane</location>
        <topology evidence="1">Multi-pass membrane protein</topology>
    </subcellularLocation>
</comment>
<dbReference type="Pfam" id="PF01741">
    <property type="entry name" value="MscL"/>
    <property type="match status" value="1"/>
</dbReference>